<dbReference type="PANTHER" id="PTHR32071">
    <property type="entry name" value="TRANSCRIPTIONAL REGULATORY PROTEIN"/>
    <property type="match status" value="1"/>
</dbReference>
<dbReference type="CDD" id="cd00009">
    <property type="entry name" value="AAA"/>
    <property type="match status" value="1"/>
</dbReference>
<dbReference type="STRING" id="1742973.COMA2_150048"/>
<dbReference type="PROSITE" id="PS00675">
    <property type="entry name" value="SIGMA54_INTERACT_1"/>
    <property type="match status" value="1"/>
</dbReference>
<gene>
    <name evidence="7" type="ORF">COMA2_150048</name>
</gene>
<keyword evidence="3" id="KW-0805">Transcription regulation</keyword>
<keyword evidence="2" id="KW-0067">ATP-binding</keyword>
<keyword evidence="5" id="KW-0804">Transcription</keyword>
<dbReference type="Pfam" id="PF00158">
    <property type="entry name" value="Sigma54_activat"/>
    <property type="match status" value="1"/>
</dbReference>
<dbReference type="InterPro" id="IPR025944">
    <property type="entry name" value="Sigma_54_int_dom_CS"/>
</dbReference>
<dbReference type="SUPFAM" id="SSF52540">
    <property type="entry name" value="P-loop containing nucleoside triphosphate hydrolases"/>
    <property type="match status" value="1"/>
</dbReference>
<dbReference type="OrthoDB" id="9771372at2"/>
<dbReference type="InterPro" id="IPR009057">
    <property type="entry name" value="Homeodomain-like_sf"/>
</dbReference>
<dbReference type="PROSITE" id="PS00676">
    <property type="entry name" value="SIGMA54_INTERACT_2"/>
    <property type="match status" value="1"/>
</dbReference>
<evidence type="ECO:0000256" key="4">
    <source>
        <dbReference type="ARBA" id="ARBA00023125"/>
    </source>
</evidence>
<dbReference type="SMART" id="SM00382">
    <property type="entry name" value="AAA"/>
    <property type="match status" value="1"/>
</dbReference>
<name>A0A0S4LDK2_9BACT</name>
<dbReference type="GO" id="GO:0003677">
    <property type="term" value="F:DNA binding"/>
    <property type="evidence" value="ECO:0007669"/>
    <property type="project" value="UniProtKB-KW"/>
</dbReference>
<dbReference type="InterPro" id="IPR025943">
    <property type="entry name" value="Sigma_54_int_dom_ATP-bd_2"/>
</dbReference>
<dbReference type="InterPro" id="IPR025662">
    <property type="entry name" value="Sigma_54_int_dom_ATP-bd_1"/>
</dbReference>
<evidence type="ECO:0000259" key="6">
    <source>
        <dbReference type="PROSITE" id="PS50045"/>
    </source>
</evidence>
<protein>
    <submittedName>
        <fullName evidence="7">Acetoacetate metabolism regulatory protein AtoC</fullName>
    </submittedName>
</protein>
<organism evidence="7 8">
    <name type="scientific">Candidatus Nitrospira nitrificans</name>
    <dbReference type="NCBI Taxonomy" id="1742973"/>
    <lineage>
        <taxon>Bacteria</taxon>
        <taxon>Pseudomonadati</taxon>
        <taxon>Nitrospirota</taxon>
        <taxon>Nitrospiria</taxon>
        <taxon>Nitrospirales</taxon>
        <taxon>Nitrospiraceae</taxon>
        <taxon>Nitrospira</taxon>
    </lineage>
</organism>
<dbReference type="AlphaFoldDB" id="A0A0S4LDK2"/>
<dbReference type="EMBL" id="CZPZ01000007">
    <property type="protein sequence ID" value="CUS33995.1"/>
    <property type="molecule type" value="Genomic_DNA"/>
</dbReference>
<dbReference type="RefSeq" id="WP_090895474.1">
    <property type="nucleotide sequence ID" value="NZ_CZPZ01000007.1"/>
</dbReference>
<evidence type="ECO:0000313" key="8">
    <source>
        <dbReference type="Proteomes" id="UP000198736"/>
    </source>
</evidence>
<dbReference type="InterPro" id="IPR027417">
    <property type="entry name" value="P-loop_NTPase"/>
</dbReference>
<evidence type="ECO:0000256" key="5">
    <source>
        <dbReference type="ARBA" id="ARBA00023163"/>
    </source>
</evidence>
<evidence type="ECO:0000256" key="2">
    <source>
        <dbReference type="ARBA" id="ARBA00022840"/>
    </source>
</evidence>
<dbReference type="InterPro" id="IPR002078">
    <property type="entry name" value="Sigma_54_int"/>
</dbReference>
<dbReference type="Gene3D" id="3.40.50.300">
    <property type="entry name" value="P-loop containing nucleotide triphosphate hydrolases"/>
    <property type="match status" value="1"/>
</dbReference>
<dbReference type="PROSITE" id="PS50045">
    <property type="entry name" value="SIGMA54_INTERACT_4"/>
    <property type="match status" value="1"/>
</dbReference>
<sequence>MDEHDKTRTLARYLEETLARAKLVGKARCFLQVIEDLSTIEKSDAAVLLMGETGTGKELFARAIHYLSGRADGPFVALNCGSLPDTLLEDELFGHERGAFTDAHLRRSGLIAQAENGTLFLDEVDSLSARAQVVLLRVLQDKKYRAVGASGERQADVRILAATNARLDQSVQRQTFRADLYYRLSVFTLSLPPLRDRKDDIAELAAHFIKKHAPTERGPVRLTPAAATAMLGYDWPGNVRELENAVIRGIHRAKRNEWIDAQDLGLPLPNDEQTEGGPPPGAQTLKALKQQNIIWFERKYLMSLMTECRGNVTHAARKAGKERRAFGRLLQKYQIDPKGFAFPAS</sequence>
<keyword evidence="1" id="KW-0547">Nucleotide-binding</keyword>
<evidence type="ECO:0000256" key="3">
    <source>
        <dbReference type="ARBA" id="ARBA00023015"/>
    </source>
</evidence>
<dbReference type="GO" id="GO:0005524">
    <property type="term" value="F:ATP binding"/>
    <property type="evidence" value="ECO:0007669"/>
    <property type="project" value="UniProtKB-KW"/>
</dbReference>
<evidence type="ECO:0000256" key="1">
    <source>
        <dbReference type="ARBA" id="ARBA00022741"/>
    </source>
</evidence>
<proteinExistence type="predicted"/>
<dbReference type="Pfam" id="PF25601">
    <property type="entry name" value="AAA_lid_14"/>
    <property type="match status" value="1"/>
</dbReference>
<dbReference type="SUPFAM" id="SSF46689">
    <property type="entry name" value="Homeodomain-like"/>
    <property type="match status" value="1"/>
</dbReference>
<dbReference type="InterPro" id="IPR003593">
    <property type="entry name" value="AAA+_ATPase"/>
</dbReference>
<dbReference type="PROSITE" id="PS00688">
    <property type="entry name" value="SIGMA54_INTERACT_3"/>
    <property type="match status" value="1"/>
</dbReference>
<reference evidence="8" key="1">
    <citation type="submission" date="2015-10" db="EMBL/GenBank/DDBJ databases">
        <authorList>
            <person name="Luecker S."/>
            <person name="Luecker S."/>
        </authorList>
    </citation>
    <scope>NUCLEOTIDE SEQUENCE [LARGE SCALE GENOMIC DNA]</scope>
</reference>
<dbReference type="Gene3D" id="1.10.10.60">
    <property type="entry name" value="Homeodomain-like"/>
    <property type="match status" value="1"/>
</dbReference>
<dbReference type="GO" id="GO:0006355">
    <property type="term" value="P:regulation of DNA-templated transcription"/>
    <property type="evidence" value="ECO:0007669"/>
    <property type="project" value="InterPro"/>
</dbReference>
<evidence type="ECO:0000313" key="7">
    <source>
        <dbReference type="EMBL" id="CUS33995.1"/>
    </source>
</evidence>
<dbReference type="Proteomes" id="UP000198736">
    <property type="component" value="Unassembled WGS sequence"/>
</dbReference>
<dbReference type="Gene3D" id="1.10.8.60">
    <property type="match status" value="1"/>
</dbReference>
<feature type="domain" description="Sigma-54 factor interaction" evidence="6">
    <location>
        <begin position="23"/>
        <end position="251"/>
    </location>
</feature>
<dbReference type="FunFam" id="3.40.50.300:FF:000006">
    <property type="entry name" value="DNA-binding transcriptional regulator NtrC"/>
    <property type="match status" value="1"/>
</dbReference>
<keyword evidence="8" id="KW-1185">Reference proteome</keyword>
<dbReference type="InterPro" id="IPR058031">
    <property type="entry name" value="AAA_lid_NorR"/>
</dbReference>
<keyword evidence="4" id="KW-0238">DNA-binding</keyword>
<accession>A0A0S4LDK2</accession>